<evidence type="ECO:0000259" key="1">
    <source>
        <dbReference type="Pfam" id="PF00534"/>
    </source>
</evidence>
<dbReference type="InterPro" id="IPR001296">
    <property type="entry name" value="Glyco_trans_1"/>
</dbReference>
<dbReference type="Pfam" id="PF00534">
    <property type="entry name" value="Glycos_transf_1"/>
    <property type="match status" value="1"/>
</dbReference>
<dbReference type="EMBL" id="MGGL01000004">
    <property type="protein sequence ID" value="OGM27594.1"/>
    <property type="molecule type" value="Genomic_DNA"/>
</dbReference>
<dbReference type="PANTHER" id="PTHR45919">
    <property type="entry name" value="GDP-MAN:MAN(3)GLCNAC(2)-PP-DOL ALPHA-1,2-MANNOSYLTRANSFERASE"/>
    <property type="match status" value="1"/>
</dbReference>
<dbReference type="SUPFAM" id="SSF53756">
    <property type="entry name" value="UDP-Glycosyltransferase/glycogen phosphorylase"/>
    <property type="match status" value="1"/>
</dbReference>
<gene>
    <name evidence="2" type="ORF">A2628_02285</name>
</gene>
<dbReference type="InterPro" id="IPR038013">
    <property type="entry name" value="ALG11"/>
</dbReference>
<feature type="domain" description="Glycosyl transferase family 1" evidence="1">
    <location>
        <begin position="126"/>
        <end position="303"/>
    </location>
</feature>
<dbReference type="GO" id="GO:0006487">
    <property type="term" value="P:protein N-linked glycosylation"/>
    <property type="evidence" value="ECO:0007669"/>
    <property type="project" value="TreeGrafter"/>
</dbReference>
<evidence type="ECO:0000313" key="2">
    <source>
        <dbReference type="EMBL" id="OGM27594.1"/>
    </source>
</evidence>
<organism evidence="2 3">
    <name type="scientific">Candidatus Woesebacteria bacterium RIFCSPHIGHO2_01_FULL_40_22</name>
    <dbReference type="NCBI Taxonomy" id="1802499"/>
    <lineage>
        <taxon>Bacteria</taxon>
        <taxon>Candidatus Woeseibacteriota</taxon>
    </lineage>
</organism>
<name>A0A1F7YJR3_9BACT</name>
<protein>
    <recommendedName>
        <fullName evidence="1">Glycosyl transferase family 1 domain-containing protein</fullName>
    </recommendedName>
</protein>
<accession>A0A1F7YJR3</accession>
<dbReference type="Proteomes" id="UP000179221">
    <property type="component" value="Unassembled WGS sequence"/>
</dbReference>
<dbReference type="PANTHER" id="PTHR45919:SF1">
    <property type="entry name" value="GDP-MAN:MAN(3)GLCNAC(2)-PP-DOL ALPHA-1,2-MANNOSYLTRANSFERASE"/>
    <property type="match status" value="1"/>
</dbReference>
<dbReference type="GO" id="GO:0016020">
    <property type="term" value="C:membrane"/>
    <property type="evidence" value="ECO:0007669"/>
    <property type="project" value="TreeGrafter"/>
</dbReference>
<dbReference type="Gene3D" id="3.40.50.2000">
    <property type="entry name" value="Glycogen Phosphorylase B"/>
    <property type="match status" value="1"/>
</dbReference>
<dbReference type="GO" id="GO:0004377">
    <property type="term" value="F:GDP-Man:Man(3)GlcNAc(2)-PP-Dol alpha-1,2-mannosyltransferase activity"/>
    <property type="evidence" value="ECO:0007669"/>
    <property type="project" value="InterPro"/>
</dbReference>
<dbReference type="CDD" id="cd03801">
    <property type="entry name" value="GT4_PimA-like"/>
    <property type="match status" value="1"/>
</dbReference>
<reference evidence="2 3" key="1">
    <citation type="journal article" date="2016" name="Nat. Commun.">
        <title>Thousands of microbial genomes shed light on interconnected biogeochemical processes in an aquifer system.</title>
        <authorList>
            <person name="Anantharaman K."/>
            <person name="Brown C.T."/>
            <person name="Hug L.A."/>
            <person name="Sharon I."/>
            <person name="Castelle C.J."/>
            <person name="Probst A.J."/>
            <person name="Thomas B.C."/>
            <person name="Singh A."/>
            <person name="Wilkins M.J."/>
            <person name="Karaoz U."/>
            <person name="Brodie E.L."/>
            <person name="Williams K.H."/>
            <person name="Hubbard S.S."/>
            <person name="Banfield J.F."/>
        </authorList>
    </citation>
    <scope>NUCLEOTIDE SEQUENCE [LARGE SCALE GENOMIC DNA]</scope>
</reference>
<evidence type="ECO:0000313" key="3">
    <source>
        <dbReference type="Proteomes" id="UP000179221"/>
    </source>
</evidence>
<comment type="caution">
    <text evidence="2">The sequence shown here is derived from an EMBL/GenBank/DDBJ whole genome shotgun (WGS) entry which is preliminary data.</text>
</comment>
<proteinExistence type="predicted"/>
<sequence length="321" mass="36508">MAFAQALNASGYTVDVAWRDKAIKEQLGKRFGMDLKNINFTKERSRGDGYDVCFWISDGSIPLLRARKNFLHFQFPFKNVNGRSLLNKMKLYRIDKIICNSYFTKSFIDEEYGVNSVVIYPPVDVEKIKLKRKENIILYVGRFSQLTQAKNQDMLITLFKKLVKKENLDWKLVLAGGGGVGVGDYLNKLRKLAKGYPIDVLENPDLKSLRDLYGKSKIFWSAVGYGAIENKDPLKVEHFGISLVEAMAGGCVPIVYNAGGYKEIVADGINGYLWKKEKDLLNETKTLINNQGIMRSISSRARSDSKVYEYDRFEGEVESMI</sequence>
<dbReference type="AlphaFoldDB" id="A0A1F7YJR3"/>